<dbReference type="CDD" id="cd13634">
    <property type="entry name" value="PBP2_Sco4506"/>
    <property type="match status" value="1"/>
</dbReference>
<gene>
    <name evidence="4" type="primary">mqnA</name>
    <name evidence="5" type="ORF">H8B17_15045</name>
</gene>
<dbReference type="EC" id="4.2.1.151" evidence="4"/>
<accession>A0ABR7Y6L8</accession>
<evidence type="ECO:0000313" key="5">
    <source>
        <dbReference type="EMBL" id="MBD1426898.1"/>
    </source>
</evidence>
<dbReference type="Gene3D" id="3.40.190.10">
    <property type="entry name" value="Periplasmic binding protein-like II"/>
    <property type="match status" value="2"/>
</dbReference>
<keyword evidence="6" id="KW-1185">Reference proteome</keyword>
<comment type="similarity">
    <text evidence="4">Belongs to the MqnA/MqnD family. MqnA subfamily.</text>
</comment>
<dbReference type="SUPFAM" id="SSF53850">
    <property type="entry name" value="Periplasmic binding protein-like II"/>
    <property type="match status" value="1"/>
</dbReference>
<dbReference type="PANTHER" id="PTHR37690">
    <property type="entry name" value="CHORISMATE DEHYDRATASE"/>
    <property type="match status" value="1"/>
</dbReference>
<keyword evidence="3 4" id="KW-0456">Lyase</keyword>
<evidence type="ECO:0000256" key="2">
    <source>
        <dbReference type="ARBA" id="ARBA00022428"/>
    </source>
</evidence>
<evidence type="ECO:0000313" key="6">
    <source>
        <dbReference type="Proteomes" id="UP000606494"/>
    </source>
</evidence>
<reference evidence="5 6" key="1">
    <citation type="submission" date="2020-08" db="EMBL/GenBank/DDBJ databases">
        <title>Sphingobacterium sp. DN00404 isolated from aquaculture water.</title>
        <authorList>
            <person name="Zhang M."/>
        </authorList>
    </citation>
    <scope>NUCLEOTIDE SEQUENCE [LARGE SCALE GENOMIC DNA]</scope>
    <source>
        <strain evidence="5 6">KCTC 32294</strain>
    </source>
</reference>
<dbReference type="InterPro" id="IPR003773">
    <property type="entry name" value="Menaquinone_biosynth"/>
</dbReference>
<evidence type="ECO:0000256" key="4">
    <source>
        <dbReference type="HAMAP-Rule" id="MF_00995"/>
    </source>
</evidence>
<organism evidence="5 6">
    <name type="scientific">Sphingobacterium arenae</name>
    <dbReference type="NCBI Taxonomy" id="1280598"/>
    <lineage>
        <taxon>Bacteria</taxon>
        <taxon>Pseudomonadati</taxon>
        <taxon>Bacteroidota</taxon>
        <taxon>Sphingobacteriia</taxon>
        <taxon>Sphingobacteriales</taxon>
        <taxon>Sphingobacteriaceae</taxon>
        <taxon>Sphingobacterium</taxon>
    </lineage>
</organism>
<dbReference type="RefSeq" id="WP_190310048.1">
    <property type="nucleotide sequence ID" value="NZ_JACNYK010000004.1"/>
</dbReference>
<sequence length="239" mass="26960">MKKIAVSAVSYTNTLPFLNGIRNSDVKDVIDLSVDYPSECARKVIDNEVDMGIIPIAALTSLPNYYIIGDYCIGSNGAVDSVFIFSEKPIEEIKTLLLDKQSRTSNGLAQILLKHYWKKDVQVLTEGRADAYVLIGDRTFGKKNQVPFAYDLGHYWKEMTGLPFAFAVWVANKELPDNFKKSFNKALAKGIARIEEVIPGLPVYAGLDYHTYLTKYLDFRLTAEKRKAIALYLELYVKL</sequence>
<proteinExistence type="inferred from homology"/>
<dbReference type="EMBL" id="JACNYK010000004">
    <property type="protein sequence ID" value="MBD1426898.1"/>
    <property type="molecule type" value="Genomic_DNA"/>
</dbReference>
<protein>
    <recommendedName>
        <fullName evidence="4">Chorismate dehydratase</fullName>
        <ecNumber evidence="4">4.2.1.151</ecNumber>
    </recommendedName>
    <alternativeName>
        <fullName evidence="4">Menaquinone biosynthetic enzyme MqnA</fullName>
    </alternativeName>
</protein>
<comment type="catalytic activity">
    <reaction evidence="4">
        <text>chorismate = 3-[(1-carboxyvinyl)-oxy]benzoate + H2O</text>
        <dbReference type="Rhea" id="RHEA:40051"/>
        <dbReference type="ChEBI" id="CHEBI:15377"/>
        <dbReference type="ChEBI" id="CHEBI:29748"/>
        <dbReference type="ChEBI" id="CHEBI:76981"/>
        <dbReference type="EC" id="4.2.1.151"/>
    </reaction>
</comment>
<comment type="function">
    <text evidence="4">Catalyzes the dehydration of chorismate into 3-[(1-carboxyvinyl)oxy]benzoate, a step in the biosynthesis of menaquinone (MK, vitamin K2).</text>
</comment>
<name>A0ABR7Y6L8_9SPHI</name>
<dbReference type="Proteomes" id="UP000606494">
    <property type="component" value="Unassembled WGS sequence"/>
</dbReference>
<comment type="caution">
    <text evidence="5">The sequence shown here is derived from an EMBL/GenBank/DDBJ whole genome shotgun (WGS) entry which is preliminary data.</text>
</comment>
<dbReference type="HAMAP" id="MF_00995">
    <property type="entry name" value="MqnA"/>
    <property type="match status" value="1"/>
</dbReference>
<dbReference type="InterPro" id="IPR030868">
    <property type="entry name" value="MqnA"/>
</dbReference>
<keyword evidence="2 4" id="KW-0474">Menaquinone biosynthesis</keyword>
<dbReference type="PANTHER" id="PTHR37690:SF1">
    <property type="entry name" value="CHORISMATE DEHYDRATASE"/>
    <property type="match status" value="1"/>
</dbReference>
<dbReference type="Pfam" id="PF02621">
    <property type="entry name" value="VitK2_biosynth"/>
    <property type="match status" value="1"/>
</dbReference>
<comment type="pathway">
    <text evidence="1 4">Quinol/quinone metabolism; menaquinone biosynthesis.</text>
</comment>
<evidence type="ECO:0000256" key="3">
    <source>
        <dbReference type="ARBA" id="ARBA00023239"/>
    </source>
</evidence>
<evidence type="ECO:0000256" key="1">
    <source>
        <dbReference type="ARBA" id="ARBA00004863"/>
    </source>
</evidence>